<dbReference type="AlphaFoldDB" id="A0A4R1EXW2"/>
<dbReference type="InterPro" id="IPR020094">
    <property type="entry name" value="TruA/RsuA/RluB/E/F_N"/>
</dbReference>
<dbReference type="PANTHER" id="PTHR11142">
    <property type="entry name" value="PSEUDOURIDYLATE SYNTHASE"/>
    <property type="match status" value="1"/>
</dbReference>
<comment type="function">
    <text evidence="4">Formation of pseudouridine at positions 38, 39 and 40 in the anticodon stem and loop of transfer RNAs.</text>
</comment>
<name>A0A4R1EXW2_9GAMM</name>
<evidence type="ECO:0000256" key="3">
    <source>
        <dbReference type="ARBA" id="ARBA00023235"/>
    </source>
</evidence>
<dbReference type="EMBL" id="SMFQ01000004">
    <property type="protein sequence ID" value="TCJ84709.1"/>
    <property type="molecule type" value="Genomic_DNA"/>
</dbReference>
<dbReference type="InterPro" id="IPR020095">
    <property type="entry name" value="PsdUridine_synth_TruA_C"/>
</dbReference>
<comment type="similarity">
    <text evidence="1 4 7">Belongs to the tRNA pseudouridine synthase TruA family.</text>
</comment>
<organism evidence="9 10">
    <name type="scientific">Cocleimonas flava</name>
    <dbReference type="NCBI Taxonomy" id="634765"/>
    <lineage>
        <taxon>Bacteria</taxon>
        <taxon>Pseudomonadati</taxon>
        <taxon>Pseudomonadota</taxon>
        <taxon>Gammaproteobacteria</taxon>
        <taxon>Thiotrichales</taxon>
        <taxon>Thiotrichaceae</taxon>
        <taxon>Cocleimonas</taxon>
    </lineage>
</organism>
<evidence type="ECO:0000256" key="2">
    <source>
        <dbReference type="ARBA" id="ARBA00022694"/>
    </source>
</evidence>
<evidence type="ECO:0000259" key="8">
    <source>
        <dbReference type="Pfam" id="PF01416"/>
    </source>
</evidence>
<evidence type="ECO:0000256" key="1">
    <source>
        <dbReference type="ARBA" id="ARBA00009375"/>
    </source>
</evidence>
<keyword evidence="2 4" id="KW-0819">tRNA processing</keyword>
<dbReference type="OrthoDB" id="9811823at2"/>
<proteinExistence type="inferred from homology"/>
<dbReference type="GO" id="GO:0031119">
    <property type="term" value="P:tRNA pseudouridine synthesis"/>
    <property type="evidence" value="ECO:0007669"/>
    <property type="project" value="UniProtKB-UniRule"/>
</dbReference>
<dbReference type="EC" id="5.4.99.12" evidence="4"/>
<accession>A0A4R1EXW2</accession>
<dbReference type="RefSeq" id="WP_131906448.1">
    <property type="nucleotide sequence ID" value="NZ_BAAAFU010000006.1"/>
</dbReference>
<dbReference type="HAMAP" id="MF_00171">
    <property type="entry name" value="TruA"/>
    <property type="match status" value="1"/>
</dbReference>
<evidence type="ECO:0000313" key="9">
    <source>
        <dbReference type="EMBL" id="TCJ84709.1"/>
    </source>
</evidence>
<feature type="active site" description="Nucleophile" evidence="4 5">
    <location>
        <position position="51"/>
    </location>
</feature>
<sequence length="260" mass="29375">MKYAACIEYNGTAYYGWQRLSHGPSVQGEVEKALSSVANHAIDLTCSGRTDSGVHGIGQIVHFESDAVRTEKAWIMGTNTNLPDDIALRWIQPVDDEFHARFAALSRRYRYIILNQPTRPALLDKKVCWFRYHLDENAMQDAASKLLGENDFSSFRAAGCQAKHAMRELQEITVTRDHRYIYVDIVANAFLHHMVRNIVGSLFLVGTGDKSPQWFTELLEIKDRTQAGITAPACGLYFVSVKYPERFNLPEVASPPFYGL</sequence>
<dbReference type="GO" id="GO:0003723">
    <property type="term" value="F:RNA binding"/>
    <property type="evidence" value="ECO:0007669"/>
    <property type="project" value="InterPro"/>
</dbReference>
<protein>
    <recommendedName>
        <fullName evidence="4">tRNA pseudouridine synthase A</fullName>
        <ecNumber evidence="4">5.4.99.12</ecNumber>
    </recommendedName>
    <alternativeName>
        <fullName evidence="4">tRNA pseudouridine(38-40) synthase</fullName>
    </alternativeName>
    <alternativeName>
        <fullName evidence="4">tRNA pseudouridylate synthase I</fullName>
    </alternativeName>
    <alternativeName>
        <fullName evidence="4">tRNA-uridine isomerase I</fullName>
    </alternativeName>
</protein>
<dbReference type="PIRSF" id="PIRSF001430">
    <property type="entry name" value="tRNA_psdUrid_synth"/>
    <property type="match status" value="1"/>
</dbReference>
<dbReference type="Pfam" id="PF01416">
    <property type="entry name" value="PseudoU_synth_1"/>
    <property type="match status" value="2"/>
</dbReference>
<dbReference type="Proteomes" id="UP000294887">
    <property type="component" value="Unassembled WGS sequence"/>
</dbReference>
<dbReference type="NCBIfam" id="TIGR00071">
    <property type="entry name" value="hisT_truA"/>
    <property type="match status" value="1"/>
</dbReference>
<gene>
    <name evidence="4" type="primary">truA</name>
    <name evidence="9" type="ORF">EV695_2669</name>
</gene>
<comment type="caution">
    <text evidence="4">Lacks conserved residue(s) required for the propagation of feature annotation.</text>
</comment>
<keyword evidence="10" id="KW-1185">Reference proteome</keyword>
<reference evidence="9 10" key="1">
    <citation type="submission" date="2019-03" db="EMBL/GenBank/DDBJ databases">
        <title>Genomic Encyclopedia of Type Strains, Phase IV (KMG-IV): sequencing the most valuable type-strain genomes for metagenomic binning, comparative biology and taxonomic classification.</title>
        <authorList>
            <person name="Goeker M."/>
        </authorList>
    </citation>
    <scope>NUCLEOTIDE SEQUENCE [LARGE SCALE GENOMIC DNA]</scope>
    <source>
        <strain evidence="9 10">DSM 24830</strain>
    </source>
</reference>
<evidence type="ECO:0000256" key="5">
    <source>
        <dbReference type="PIRSR" id="PIRSR001430-1"/>
    </source>
</evidence>
<comment type="caution">
    <text evidence="9">The sequence shown here is derived from an EMBL/GenBank/DDBJ whole genome shotgun (WGS) entry which is preliminary data.</text>
</comment>
<feature type="binding site" evidence="4 6">
    <location>
        <position position="109"/>
    </location>
    <ligand>
        <name>substrate</name>
    </ligand>
</feature>
<feature type="domain" description="Pseudouridine synthase I TruA alpha/beta" evidence="8">
    <location>
        <begin position="142"/>
        <end position="244"/>
    </location>
</feature>
<dbReference type="CDD" id="cd02570">
    <property type="entry name" value="PseudoU_synth_EcTruA"/>
    <property type="match status" value="1"/>
</dbReference>
<dbReference type="Gene3D" id="3.30.70.580">
    <property type="entry name" value="Pseudouridine synthase I, catalytic domain, N-terminal subdomain"/>
    <property type="match status" value="1"/>
</dbReference>
<comment type="subunit">
    <text evidence="4">Homodimer.</text>
</comment>
<evidence type="ECO:0000256" key="7">
    <source>
        <dbReference type="RuleBase" id="RU003792"/>
    </source>
</evidence>
<dbReference type="PANTHER" id="PTHR11142:SF0">
    <property type="entry name" value="TRNA PSEUDOURIDINE SYNTHASE-LIKE 1"/>
    <property type="match status" value="1"/>
</dbReference>
<dbReference type="GO" id="GO:0160147">
    <property type="term" value="F:tRNA pseudouridine(38-40) synthase activity"/>
    <property type="evidence" value="ECO:0007669"/>
    <property type="project" value="UniProtKB-EC"/>
</dbReference>
<evidence type="ECO:0000256" key="4">
    <source>
        <dbReference type="HAMAP-Rule" id="MF_00171"/>
    </source>
</evidence>
<evidence type="ECO:0000256" key="6">
    <source>
        <dbReference type="PIRSR" id="PIRSR001430-2"/>
    </source>
</evidence>
<keyword evidence="3 4" id="KW-0413">Isomerase</keyword>
<dbReference type="FunFam" id="3.30.70.580:FF:000001">
    <property type="entry name" value="tRNA pseudouridine synthase A"/>
    <property type="match status" value="1"/>
</dbReference>
<evidence type="ECO:0000313" key="10">
    <source>
        <dbReference type="Proteomes" id="UP000294887"/>
    </source>
</evidence>
<dbReference type="SUPFAM" id="SSF55120">
    <property type="entry name" value="Pseudouridine synthase"/>
    <property type="match status" value="1"/>
</dbReference>
<dbReference type="Gene3D" id="3.30.70.660">
    <property type="entry name" value="Pseudouridine synthase I, catalytic domain, C-terminal subdomain"/>
    <property type="match status" value="1"/>
</dbReference>
<dbReference type="InterPro" id="IPR020103">
    <property type="entry name" value="PsdUridine_synth_cat_dom_sf"/>
</dbReference>
<comment type="catalytic activity">
    <reaction evidence="4 7">
        <text>uridine(38/39/40) in tRNA = pseudouridine(38/39/40) in tRNA</text>
        <dbReference type="Rhea" id="RHEA:22376"/>
        <dbReference type="Rhea" id="RHEA-COMP:10085"/>
        <dbReference type="Rhea" id="RHEA-COMP:10087"/>
        <dbReference type="ChEBI" id="CHEBI:65314"/>
        <dbReference type="ChEBI" id="CHEBI:65315"/>
        <dbReference type="EC" id="5.4.99.12"/>
    </reaction>
</comment>
<dbReference type="InterPro" id="IPR001406">
    <property type="entry name" value="PsdUridine_synth_TruA"/>
</dbReference>
<feature type="domain" description="Pseudouridine synthase I TruA alpha/beta" evidence="8">
    <location>
        <begin position="5"/>
        <end position="102"/>
    </location>
</feature>
<dbReference type="InterPro" id="IPR020097">
    <property type="entry name" value="PsdUridine_synth_TruA_a/b_dom"/>
</dbReference>